<sequence length="111" mass="12352">MALKGLKKENLAPKEEVAINDFISGATKQVQSLTPSNAKFQRYTFSLTDEVSEQIDGIKVRCRVAKANRSIILKAAIHQLSKLSDEELKALILSELGMNAIPREQGKDKKR</sequence>
<reference evidence="1" key="1">
    <citation type="submission" date="2012-05" db="EMBL/GenBank/DDBJ databases">
        <title>Sequencing and Analysis of an oxa-58 oxacillinase-encoding plasmid from Acinetobacter spp.</title>
        <authorList>
            <person name="Peng S.-M."/>
            <person name="Liao T.-L."/>
            <person name="Lin A.-C."/>
            <person name="Huang T.-W."/>
            <person name="Lauderdale T.-L."/>
            <person name="Chen Y.-T."/>
        </authorList>
    </citation>
    <scope>NUCLEOTIDE SEQUENCE</scope>
    <source>
        <strain evidence="1">M131</strain>
        <plasmid evidence="1">pM131-4</plasmid>
    </source>
</reference>
<organism evidence="1">
    <name type="scientific">Acinetobacter sp. M131</name>
    <dbReference type="NCBI Taxonomy" id="1280052"/>
    <lineage>
        <taxon>Bacteria</taxon>
        <taxon>Pseudomonadati</taxon>
        <taxon>Pseudomonadota</taxon>
        <taxon>Gammaproteobacteria</taxon>
        <taxon>Moraxellales</taxon>
        <taxon>Moraxellaceae</taxon>
        <taxon>Acinetobacter</taxon>
    </lineage>
</organism>
<proteinExistence type="predicted"/>
<dbReference type="RefSeq" id="WP_032072989.1">
    <property type="nucleotide sequence ID" value="NC_025121.1"/>
</dbReference>
<geneLocation type="plasmid" evidence="1">
    <name>pM131-4</name>
</geneLocation>
<accession>V9M5J0</accession>
<dbReference type="AlphaFoldDB" id="V9M5J0"/>
<protein>
    <submittedName>
        <fullName evidence="1">Hyprothetical protein</fullName>
    </submittedName>
</protein>
<dbReference type="EMBL" id="JX101645">
    <property type="protein sequence ID" value="AGC70639.1"/>
    <property type="molecule type" value="Genomic_DNA"/>
</dbReference>
<keyword evidence="1" id="KW-0614">Plasmid</keyword>
<name>V9M5J0_9GAMM</name>
<evidence type="ECO:0000313" key="1">
    <source>
        <dbReference type="EMBL" id="AGC70639.1"/>
    </source>
</evidence>